<protein>
    <submittedName>
        <fullName evidence="2">Uncharacterized protein</fullName>
    </submittedName>
</protein>
<keyword evidence="1" id="KW-0812">Transmembrane</keyword>
<dbReference type="EMBL" id="JBJQND010000017">
    <property type="protein sequence ID" value="KAL3843262.1"/>
    <property type="molecule type" value="Genomic_DNA"/>
</dbReference>
<evidence type="ECO:0000313" key="2">
    <source>
        <dbReference type="EMBL" id="KAL3843262.1"/>
    </source>
</evidence>
<feature type="transmembrane region" description="Helical" evidence="1">
    <location>
        <begin position="251"/>
        <end position="270"/>
    </location>
</feature>
<gene>
    <name evidence="2" type="ORF">ACJMK2_021204</name>
</gene>
<keyword evidence="1" id="KW-0472">Membrane</keyword>
<keyword evidence="1" id="KW-1133">Transmembrane helix</keyword>
<comment type="caution">
    <text evidence="2">The sequence shown here is derived from an EMBL/GenBank/DDBJ whole genome shotgun (WGS) entry which is preliminary data.</text>
</comment>
<evidence type="ECO:0000256" key="1">
    <source>
        <dbReference type="SAM" id="Phobius"/>
    </source>
</evidence>
<evidence type="ECO:0000313" key="3">
    <source>
        <dbReference type="Proteomes" id="UP001634394"/>
    </source>
</evidence>
<accession>A0ABD3U4H6</accession>
<organism evidence="2 3">
    <name type="scientific">Sinanodonta woodiana</name>
    <name type="common">Chinese pond mussel</name>
    <name type="synonym">Anodonta woodiana</name>
    <dbReference type="NCBI Taxonomy" id="1069815"/>
    <lineage>
        <taxon>Eukaryota</taxon>
        <taxon>Metazoa</taxon>
        <taxon>Spiralia</taxon>
        <taxon>Lophotrochozoa</taxon>
        <taxon>Mollusca</taxon>
        <taxon>Bivalvia</taxon>
        <taxon>Autobranchia</taxon>
        <taxon>Heteroconchia</taxon>
        <taxon>Palaeoheterodonta</taxon>
        <taxon>Unionida</taxon>
        <taxon>Unionoidea</taxon>
        <taxon>Unionidae</taxon>
        <taxon>Unioninae</taxon>
        <taxon>Sinanodonta</taxon>
    </lineage>
</organism>
<dbReference type="AlphaFoldDB" id="A0ABD3U4H6"/>
<reference evidence="2 3" key="1">
    <citation type="submission" date="2024-11" db="EMBL/GenBank/DDBJ databases">
        <title>Chromosome-level genome assembly of the freshwater bivalve Anodonta woodiana.</title>
        <authorList>
            <person name="Chen X."/>
        </authorList>
    </citation>
    <scope>NUCLEOTIDE SEQUENCE [LARGE SCALE GENOMIC DNA]</scope>
    <source>
        <strain evidence="2">MN2024</strain>
        <tissue evidence="2">Gills</tissue>
    </source>
</reference>
<keyword evidence="3" id="KW-1185">Reference proteome</keyword>
<name>A0ABD3U4H6_SINWO</name>
<dbReference type="Proteomes" id="UP001634394">
    <property type="component" value="Unassembled WGS sequence"/>
</dbReference>
<sequence length="275" mass="30059">MDDFGDSNGGFSSSDALGCLTDACGCSALSSSDTGGISSSGGMCSDSIPYNVDTFSNIVMTSDSGQGVNDYVSCNLTGNNAYYHASVQNSMESENINDFPTQMQEHSSYNTDTIPASPIVPCLTTPKDVTLDGYQNKLGHVVAWRKNSPLNKDEDNELMFLRYKIAQMEIILASSIGDEYKKAALKSQIQDLTSQMERQETQRGKTIYAIKKCQEQKHVPEVTKVKMPESNPEKDTDSVHNRRHAIRIMCYWIIIAVVIAIALGVGLGVAQSQKK</sequence>
<proteinExistence type="predicted"/>